<name>A0A6P8XME5_DROAB</name>
<keyword evidence="1" id="KW-0175">Coiled coil</keyword>
<reference evidence="5" key="1">
    <citation type="submission" date="2025-08" db="UniProtKB">
        <authorList>
            <consortium name="RefSeq"/>
        </authorList>
    </citation>
    <scope>IDENTIFICATION</scope>
    <source>
        <strain evidence="5">15112-1751.03</strain>
        <tissue evidence="5">Whole Adult</tissue>
    </source>
</reference>
<dbReference type="GO" id="GO:0008017">
    <property type="term" value="F:microtubule binding"/>
    <property type="evidence" value="ECO:0007669"/>
    <property type="project" value="TreeGrafter"/>
</dbReference>
<evidence type="ECO:0000313" key="4">
    <source>
        <dbReference type="Proteomes" id="UP000515160"/>
    </source>
</evidence>
<dbReference type="InterPro" id="IPR026797">
    <property type="entry name" value="HAUS_6"/>
</dbReference>
<feature type="domain" description="HAUS augmin-like complex subunit 6 N-terminal" evidence="3">
    <location>
        <begin position="21"/>
        <end position="257"/>
    </location>
</feature>
<dbReference type="GO" id="GO:0051225">
    <property type="term" value="P:spindle assembly"/>
    <property type="evidence" value="ECO:0007669"/>
    <property type="project" value="InterPro"/>
</dbReference>
<proteinExistence type="predicted"/>
<dbReference type="RefSeq" id="XP_034114133.1">
    <property type="nucleotide sequence ID" value="XM_034258242.2"/>
</dbReference>
<dbReference type="GeneID" id="117574404"/>
<dbReference type="InterPro" id="IPR028163">
    <property type="entry name" value="HAUS_6_N"/>
</dbReference>
<sequence>MDRTTIAPWKAEEKEQSEKLHKKLQGLSLLCPMTDEMIKLLSWDMFLKSNQPAFFQVMHYLFRIIDAVEFKRRFYWPITDKKSEANFRASTVDYLKHLNEKHQLNWSNIKSYLVVMPGGMKFINFLLDLVGFVVQELIKQREKALSLDSDMANLRDLSVQSMSRQNVFMKEYISAYIDETKQLTVRLRQNTQQIRNIFTEIANKTGVDETLLLHDKFLEDFEAYNRLKCKRKIGMPLERISMLEAPQCQLKEDMEQFLARLTEQKLHKEAADITLRSIQKFFGAAPDAGSALGNGMRLGTMLSALNDISETIAEQLDANNHYDHESNEFRTTELRELRDKLQQIEQQVNEVNKNLNLRFKEQTGNVSGNASQMQHTMQNFPNTPLRSLKPPTNIDSHTLLMKFVSTPPIKLDAASGVRSLQVRLPLQDDFNAKQFDTTCNSLLVPVPPRSARKIKQQNEEDMNNTDMNNTINRSKILDPMRLLRTINKKSAQPKTIAQPNLSSLGSKWKQMQASFGFEDVNVTAVPTSPKASNCMPQSPFTPLNINDNTRIERLPDTSSNNSLYSKKSAAVMKVLDASLNVQNLSTSPSGRLEALVPGPMIEPKAATPIILLNDLVYDSEPAQCINNENDGNQLNQLNCSKFGDDFAAFGDNDDLQNISDSVLNDILI</sequence>
<dbReference type="OrthoDB" id="5575722at2759"/>
<keyword evidence="4" id="KW-1185">Reference proteome</keyword>
<dbReference type="CTD" id="43441"/>
<dbReference type="GO" id="GO:1990498">
    <property type="term" value="C:mitotic spindle microtubule"/>
    <property type="evidence" value="ECO:0007669"/>
    <property type="project" value="TreeGrafter"/>
</dbReference>
<evidence type="ECO:0000256" key="1">
    <source>
        <dbReference type="SAM" id="Coils"/>
    </source>
</evidence>
<feature type="region of interest" description="Disordered" evidence="2">
    <location>
        <begin position="528"/>
        <end position="547"/>
    </location>
</feature>
<dbReference type="AlphaFoldDB" id="A0A6P8XME5"/>
<gene>
    <name evidence="5" type="primary">LOC117574404</name>
</gene>
<evidence type="ECO:0000256" key="2">
    <source>
        <dbReference type="SAM" id="MobiDB-lite"/>
    </source>
</evidence>
<feature type="coiled-coil region" evidence="1">
    <location>
        <begin position="327"/>
        <end position="354"/>
    </location>
</feature>
<protein>
    <submittedName>
        <fullName evidence="5">Augmin complex subunit dgt6</fullName>
    </submittedName>
</protein>
<organism evidence="4 5">
    <name type="scientific">Drosophila albomicans</name>
    <name type="common">Fruit fly</name>
    <dbReference type="NCBI Taxonomy" id="7291"/>
    <lineage>
        <taxon>Eukaryota</taxon>
        <taxon>Metazoa</taxon>
        <taxon>Ecdysozoa</taxon>
        <taxon>Arthropoda</taxon>
        <taxon>Hexapoda</taxon>
        <taxon>Insecta</taxon>
        <taxon>Pterygota</taxon>
        <taxon>Neoptera</taxon>
        <taxon>Endopterygota</taxon>
        <taxon>Diptera</taxon>
        <taxon>Brachycera</taxon>
        <taxon>Muscomorpha</taxon>
        <taxon>Ephydroidea</taxon>
        <taxon>Drosophilidae</taxon>
        <taxon>Drosophila</taxon>
    </lineage>
</organism>
<dbReference type="Proteomes" id="UP000515160">
    <property type="component" value="Chromosome 2R"/>
</dbReference>
<dbReference type="Pfam" id="PF14661">
    <property type="entry name" value="HAUS6_N"/>
    <property type="match status" value="1"/>
</dbReference>
<dbReference type="GO" id="GO:0070652">
    <property type="term" value="C:HAUS complex"/>
    <property type="evidence" value="ECO:0007669"/>
    <property type="project" value="InterPro"/>
</dbReference>
<dbReference type="PANTHER" id="PTHR16151">
    <property type="entry name" value="HAUS AUGMIN-LIKE COMPLEX SUBUNIT 6"/>
    <property type="match status" value="1"/>
</dbReference>
<accession>A0A6P8XME5</accession>
<dbReference type="PANTHER" id="PTHR16151:SF2">
    <property type="entry name" value="HAUS AUGMIN-LIKE COMPLEX SUBUNIT 6"/>
    <property type="match status" value="1"/>
</dbReference>
<evidence type="ECO:0000313" key="5">
    <source>
        <dbReference type="RefSeq" id="XP_034114133.1"/>
    </source>
</evidence>
<evidence type="ECO:0000259" key="3">
    <source>
        <dbReference type="Pfam" id="PF14661"/>
    </source>
</evidence>